<protein>
    <recommendedName>
        <fullName evidence="3">NAD-dependent epimerase/dehydratase domain-containing protein</fullName>
    </recommendedName>
</protein>
<organism evidence="4">
    <name type="scientific">Chromera velia CCMP2878</name>
    <dbReference type="NCBI Taxonomy" id="1169474"/>
    <lineage>
        <taxon>Eukaryota</taxon>
        <taxon>Sar</taxon>
        <taxon>Alveolata</taxon>
        <taxon>Colpodellida</taxon>
        <taxon>Chromeraceae</taxon>
        <taxon>Chromera</taxon>
    </lineage>
</organism>
<dbReference type="PANTHER" id="PTHR10366">
    <property type="entry name" value="NAD DEPENDENT EPIMERASE/DEHYDRATASE"/>
    <property type="match status" value="1"/>
</dbReference>
<dbReference type="AlphaFoldDB" id="A0A0G4F564"/>
<evidence type="ECO:0000259" key="3">
    <source>
        <dbReference type="Pfam" id="PF01370"/>
    </source>
</evidence>
<gene>
    <name evidence="4" type="ORF">Cvel_2733</name>
</gene>
<reference evidence="4" key="1">
    <citation type="submission" date="2014-11" db="EMBL/GenBank/DDBJ databases">
        <authorList>
            <person name="Otto D Thomas"/>
            <person name="Naeem Raeece"/>
        </authorList>
    </citation>
    <scope>NUCLEOTIDE SEQUENCE</scope>
</reference>
<dbReference type="PhylomeDB" id="A0A0G4F564"/>
<dbReference type="InterPro" id="IPR050425">
    <property type="entry name" value="NAD(P)_dehydrat-like"/>
</dbReference>
<keyword evidence="1" id="KW-0560">Oxidoreductase</keyword>
<dbReference type="GO" id="GO:0016616">
    <property type="term" value="F:oxidoreductase activity, acting on the CH-OH group of donors, NAD or NADP as acceptor"/>
    <property type="evidence" value="ECO:0007669"/>
    <property type="project" value="TreeGrafter"/>
</dbReference>
<dbReference type="Gene3D" id="3.40.50.720">
    <property type="entry name" value="NAD(P)-binding Rossmann-like Domain"/>
    <property type="match status" value="1"/>
</dbReference>
<dbReference type="CDD" id="cd05227">
    <property type="entry name" value="AR_SDR_e"/>
    <property type="match status" value="1"/>
</dbReference>
<dbReference type="SUPFAM" id="SSF51735">
    <property type="entry name" value="NAD(P)-binding Rossmann-fold domains"/>
    <property type="match status" value="1"/>
</dbReference>
<dbReference type="PANTHER" id="PTHR10366:SF564">
    <property type="entry name" value="STEROL-4-ALPHA-CARBOXYLATE 3-DEHYDROGENASE, DECARBOXYLATING"/>
    <property type="match status" value="1"/>
</dbReference>
<dbReference type="EMBL" id="CDMZ01000110">
    <property type="protein sequence ID" value="CEM06871.1"/>
    <property type="molecule type" value="Genomic_DNA"/>
</dbReference>
<sequence>MTKTVLVTGATGFIAAHIVQQLLEKGYKVRGTVRDPQNAKSVDHLTSLPGADKNLELVKGNLNSEEGWLEACTGCEVVMHTASPYILQVNDPQKDLVDPAVNGVKFVFKAAKEAGCVKKVIQTSSVAAIADEFDDDTVYDESHWNDRSSLTRSPYYYSKTLAEKEAHAFVEREGKPFELAVINPFAVLGPSLRGDINQSVAFIERIMKGQDPALPPIRLGTCDVRDVAAAHVMAMEKDVTGRFLICEGVYSWKEVAMKLKEKYPFHPIATQVAPSPLVKIVTYFTQPAAERTFVFLSLNRQVRLDNSRSKEVLGLEYTEFGKTVEDTAADLVKNKHVPEMKERPKWFGLL</sequence>
<evidence type="ECO:0000256" key="2">
    <source>
        <dbReference type="ARBA" id="ARBA00023445"/>
    </source>
</evidence>
<name>A0A0G4F564_9ALVE</name>
<feature type="domain" description="NAD-dependent epimerase/dehydratase" evidence="3">
    <location>
        <begin position="5"/>
        <end position="239"/>
    </location>
</feature>
<proteinExistence type="inferred from homology"/>
<evidence type="ECO:0000313" key="4">
    <source>
        <dbReference type="EMBL" id="CEM06871.1"/>
    </source>
</evidence>
<dbReference type="Pfam" id="PF01370">
    <property type="entry name" value="Epimerase"/>
    <property type="match status" value="1"/>
</dbReference>
<evidence type="ECO:0000256" key="1">
    <source>
        <dbReference type="ARBA" id="ARBA00023002"/>
    </source>
</evidence>
<dbReference type="VEuPathDB" id="CryptoDB:Cvel_2733"/>
<dbReference type="FunFam" id="3.40.50.720:FF:000336">
    <property type="entry name" value="Aldehyde reductase"/>
    <property type="match status" value="1"/>
</dbReference>
<dbReference type="InterPro" id="IPR036291">
    <property type="entry name" value="NAD(P)-bd_dom_sf"/>
</dbReference>
<comment type="similarity">
    <text evidence="2">Belongs to the NAD(P)-dependent epimerase/dehydratase family. Dihydroflavonol-4-reductase subfamily.</text>
</comment>
<dbReference type="InterPro" id="IPR001509">
    <property type="entry name" value="Epimerase_deHydtase"/>
</dbReference>
<accession>A0A0G4F564</accession>